<feature type="region of interest" description="Disordered" evidence="13">
    <location>
        <begin position="644"/>
        <end position="706"/>
    </location>
</feature>
<feature type="compositionally biased region" description="Basic and acidic residues" evidence="13">
    <location>
        <begin position="690"/>
        <end position="706"/>
    </location>
</feature>
<dbReference type="PANTHER" id="PTHR12549:SF64">
    <property type="entry name" value="OS02G0828900 PROTEIN"/>
    <property type="match status" value="1"/>
</dbReference>
<evidence type="ECO:0000256" key="4">
    <source>
        <dbReference type="ARBA" id="ARBA00022771"/>
    </source>
</evidence>
<comment type="similarity">
    <text evidence="2">Belongs to the JARID1 histone demethylase family.</text>
</comment>
<evidence type="ECO:0000256" key="2">
    <source>
        <dbReference type="ARBA" id="ARBA00006801"/>
    </source>
</evidence>
<feature type="domain" description="RING-type" evidence="14">
    <location>
        <begin position="137"/>
        <end position="184"/>
    </location>
</feature>
<keyword evidence="3" id="KW-0479">Metal-binding</keyword>
<dbReference type="InterPro" id="IPR045109">
    <property type="entry name" value="LSDs-like"/>
</dbReference>
<evidence type="ECO:0000256" key="6">
    <source>
        <dbReference type="ARBA" id="ARBA00023002"/>
    </source>
</evidence>
<dbReference type="SUPFAM" id="SSF51197">
    <property type="entry name" value="Clavaminate synthase-like"/>
    <property type="match status" value="1"/>
</dbReference>
<dbReference type="PROSITE" id="PS50089">
    <property type="entry name" value="ZF_RING_2"/>
    <property type="match status" value="1"/>
</dbReference>
<dbReference type="GO" id="GO:0032454">
    <property type="term" value="F:histone H3K9 demethylase activity"/>
    <property type="evidence" value="ECO:0007669"/>
    <property type="project" value="InterPro"/>
</dbReference>
<evidence type="ECO:0000259" key="14">
    <source>
        <dbReference type="PROSITE" id="PS50089"/>
    </source>
</evidence>
<evidence type="ECO:0000259" key="15">
    <source>
        <dbReference type="PROSITE" id="PS51184"/>
    </source>
</evidence>
<dbReference type="GO" id="GO:0016491">
    <property type="term" value="F:oxidoreductase activity"/>
    <property type="evidence" value="ECO:0007669"/>
    <property type="project" value="UniProtKB-KW"/>
</dbReference>
<feature type="region of interest" description="Disordered" evidence="13">
    <location>
        <begin position="1"/>
        <end position="125"/>
    </location>
</feature>
<proteinExistence type="inferred from homology"/>
<dbReference type="SMART" id="SM00558">
    <property type="entry name" value="JmjC"/>
    <property type="match status" value="1"/>
</dbReference>
<dbReference type="EMBL" id="LWDX02027011">
    <property type="protein sequence ID" value="OEL29728.1"/>
    <property type="molecule type" value="Genomic_DNA"/>
</dbReference>
<dbReference type="Gene3D" id="2.60.120.650">
    <property type="entry name" value="Cupin"/>
    <property type="match status" value="1"/>
</dbReference>
<evidence type="ECO:0000256" key="3">
    <source>
        <dbReference type="ARBA" id="ARBA00022723"/>
    </source>
</evidence>
<keyword evidence="8" id="KW-0805">Transcription regulation</keyword>
<evidence type="ECO:0000256" key="8">
    <source>
        <dbReference type="ARBA" id="ARBA00023015"/>
    </source>
</evidence>
<dbReference type="AlphaFoldDB" id="A0A1E5VX88"/>
<feature type="compositionally biased region" description="Basic residues" evidence="13">
    <location>
        <begin position="927"/>
        <end position="941"/>
    </location>
</feature>
<comment type="function">
    <text evidence="11">May function as histone H3 lysine demethylase and be involved in regulation of gene expression.</text>
</comment>
<dbReference type="GO" id="GO:0031490">
    <property type="term" value="F:chromatin DNA binding"/>
    <property type="evidence" value="ECO:0007669"/>
    <property type="project" value="TreeGrafter"/>
</dbReference>
<dbReference type="OrthoDB" id="1667110at2759"/>
<keyword evidence="17" id="KW-1185">Reference proteome</keyword>
<protein>
    <submittedName>
        <fullName evidence="16">Lysine-specific demethylase JMJ25</fullName>
    </submittedName>
</protein>
<keyword evidence="16" id="KW-0489">Methyltransferase</keyword>
<dbReference type="PROSITE" id="PS51184">
    <property type="entry name" value="JMJC"/>
    <property type="match status" value="1"/>
</dbReference>
<keyword evidence="4 12" id="KW-0863">Zinc-finger</keyword>
<comment type="caution">
    <text evidence="16">The sequence shown here is derived from an EMBL/GenBank/DDBJ whole genome shotgun (WGS) entry which is preliminary data.</text>
</comment>
<feature type="compositionally biased region" description="Basic and acidic residues" evidence="13">
    <location>
        <begin position="888"/>
        <end position="908"/>
    </location>
</feature>
<dbReference type="InterPro" id="IPR018866">
    <property type="entry name" value="Znf-4CXXC_R1"/>
</dbReference>
<accession>A0A1E5VX88</accession>
<dbReference type="GO" id="GO:0000118">
    <property type="term" value="C:histone deacetylase complex"/>
    <property type="evidence" value="ECO:0007669"/>
    <property type="project" value="TreeGrafter"/>
</dbReference>
<comment type="subcellular location">
    <subcellularLocation>
        <location evidence="1">Nucleus</location>
    </subcellularLocation>
</comment>
<evidence type="ECO:0000313" key="17">
    <source>
        <dbReference type="Proteomes" id="UP000095767"/>
    </source>
</evidence>
<dbReference type="STRING" id="888268.A0A1E5VX88"/>
<dbReference type="GO" id="GO:0008168">
    <property type="term" value="F:methyltransferase activity"/>
    <property type="evidence" value="ECO:0007669"/>
    <property type="project" value="UniProtKB-KW"/>
</dbReference>
<gene>
    <name evidence="16" type="ORF">BAE44_0009252</name>
</gene>
<feature type="compositionally biased region" description="Basic and acidic residues" evidence="13">
    <location>
        <begin position="915"/>
        <end position="926"/>
    </location>
</feature>
<keyword evidence="16" id="KW-0808">Transferase</keyword>
<evidence type="ECO:0000256" key="5">
    <source>
        <dbReference type="ARBA" id="ARBA00022833"/>
    </source>
</evidence>
<dbReference type="InterPro" id="IPR001841">
    <property type="entry name" value="Znf_RING"/>
</dbReference>
<dbReference type="GO" id="GO:0003712">
    <property type="term" value="F:transcription coregulator activity"/>
    <property type="evidence" value="ECO:0007669"/>
    <property type="project" value="TreeGrafter"/>
</dbReference>
<evidence type="ECO:0000256" key="10">
    <source>
        <dbReference type="ARBA" id="ARBA00023242"/>
    </source>
</evidence>
<evidence type="ECO:0000256" key="11">
    <source>
        <dbReference type="ARBA" id="ARBA00060112"/>
    </source>
</evidence>
<dbReference type="GO" id="GO:0008270">
    <property type="term" value="F:zinc ion binding"/>
    <property type="evidence" value="ECO:0007669"/>
    <property type="project" value="UniProtKB-KW"/>
</dbReference>
<feature type="domain" description="JmjC" evidence="15">
    <location>
        <begin position="588"/>
        <end position="824"/>
    </location>
</feature>
<dbReference type="GO" id="GO:0032259">
    <property type="term" value="P:methylation"/>
    <property type="evidence" value="ECO:0007669"/>
    <property type="project" value="UniProtKB-KW"/>
</dbReference>
<feature type="region of interest" description="Disordered" evidence="13">
    <location>
        <begin position="860"/>
        <end position="941"/>
    </location>
</feature>
<dbReference type="PANTHER" id="PTHR12549">
    <property type="entry name" value="JMJC DOMAIN-CONTAINING HISTONE DEMETHYLATION PROTEIN"/>
    <property type="match status" value="1"/>
</dbReference>
<name>A0A1E5VX88_9POAL</name>
<dbReference type="GO" id="GO:0006357">
    <property type="term" value="P:regulation of transcription by RNA polymerase II"/>
    <property type="evidence" value="ECO:0007669"/>
    <property type="project" value="TreeGrafter"/>
</dbReference>
<evidence type="ECO:0000256" key="12">
    <source>
        <dbReference type="PROSITE-ProRule" id="PRU00175"/>
    </source>
</evidence>
<evidence type="ECO:0000256" key="1">
    <source>
        <dbReference type="ARBA" id="ARBA00004123"/>
    </source>
</evidence>
<dbReference type="GO" id="GO:0000785">
    <property type="term" value="C:chromatin"/>
    <property type="evidence" value="ECO:0007669"/>
    <property type="project" value="TreeGrafter"/>
</dbReference>
<sequence>MAGVAVGDRVLRERRHPPNAYCERDIDDDEETANNQLVKPRMPKRSGAGKKNGPKNAVVEQVESEAHFPNAKGHGDMKGTAKKRKNREVGDVGKVSSAKRLKREDEEQKVSSSKDNNCDENNSKGKKMLTGKDALMCHQCQRNDKGRVVWCKSCENKRFCVPCIERWYPDVSEDEFAAKCPYCRKNCNCKGCLRMRGVEEPPKKKISEENQIRYACHVVRLLLPWLRKLRQEQLEEKEFEAKIKGVLVNEVQLEEVGCNLDERVYCNKCRTSIVDFHRSCKCCFYDLCLACCWEIRNGEVPGGEDVKIIIPQGRGKDYLFGTISESKDGNEGVSLIGHCKSPNAEPCNGTAASEDPNNPLLLWKAKSDGSIPCPPKELGGCGGSFLDLKCLLPEKMISELEEQADRIVRSEIFAKAVAKRSGQCPCYDHSGKIIAQDVREAANRKGLSDNHLYCPVATGIKEDDLAHFQMHWAKGEPVIVSDTLQLTSGLSWEPLVMWRALREKKTNGNVEDEHLAVRAIDCLDWCEVEINIHMFFVGYTQGRTHPRTHWPEMLKLKDWPPSSSFDQRLPRHGVEFVSALPFPEYTDPRYGPLNLAVKLPDGALKPDLGPKTYIAYGFNQELVRGDSVTKLHCDMSDAELYGVLESSNEHNRSPTSTDSRNITVDETSKTSCNDGLDINAVPPIDTEDDVKDRSLSHESKESGEHARTGGALWDIFRREDSDKLQDYLKKHASEFRHMHCVPVKQVIHPIHDQTFYLTEEHKRKLKEEYGVEPWTFEQKLGEAVFIPAGCAHQVRNLKSCIKVAMDFVSPENVDECIKLTEEFRKLPSEHRAKEDKLEIKKIALYALNQVINFLDISSSGLKSEASHPKNKDEAEAEVKKPKRKGGRRSCEVKSEDDKSHDEAADKKPKSQGGRQRGELSEDVKSNERRRRGRPKSSANRK</sequence>
<feature type="compositionally biased region" description="Polar residues" evidence="13">
    <location>
        <begin position="653"/>
        <end position="673"/>
    </location>
</feature>
<keyword evidence="5" id="KW-0862">Zinc</keyword>
<dbReference type="Pfam" id="PF02373">
    <property type="entry name" value="JmjC"/>
    <property type="match status" value="1"/>
</dbReference>
<organism evidence="16 17">
    <name type="scientific">Dichanthelium oligosanthes</name>
    <dbReference type="NCBI Taxonomy" id="888268"/>
    <lineage>
        <taxon>Eukaryota</taxon>
        <taxon>Viridiplantae</taxon>
        <taxon>Streptophyta</taxon>
        <taxon>Embryophyta</taxon>
        <taxon>Tracheophyta</taxon>
        <taxon>Spermatophyta</taxon>
        <taxon>Magnoliopsida</taxon>
        <taxon>Liliopsida</taxon>
        <taxon>Poales</taxon>
        <taxon>Poaceae</taxon>
        <taxon>PACMAD clade</taxon>
        <taxon>Panicoideae</taxon>
        <taxon>Panicodae</taxon>
        <taxon>Paniceae</taxon>
        <taxon>Dichantheliinae</taxon>
        <taxon>Dichanthelium</taxon>
    </lineage>
</organism>
<evidence type="ECO:0000256" key="7">
    <source>
        <dbReference type="ARBA" id="ARBA00023004"/>
    </source>
</evidence>
<dbReference type="FunFam" id="2.60.120.650:FF:000026">
    <property type="entry name" value="Transcription factor jumonji domain-containing protein"/>
    <property type="match status" value="1"/>
</dbReference>
<dbReference type="InterPro" id="IPR003347">
    <property type="entry name" value="JmjC_dom"/>
</dbReference>
<keyword evidence="9" id="KW-0804">Transcription</keyword>
<dbReference type="Pfam" id="PF10497">
    <property type="entry name" value="zf-4CXXC_R1"/>
    <property type="match status" value="1"/>
</dbReference>
<evidence type="ECO:0000256" key="13">
    <source>
        <dbReference type="SAM" id="MobiDB-lite"/>
    </source>
</evidence>
<keyword evidence="6" id="KW-0560">Oxidoreductase</keyword>
<reference evidence="16 17" key="1">
    <citation type="submission" date="2016-09" db="EMBL/GenBank/DDBJ databases">
        <title>The draft genome of Dichanthelium oligosanthes: A C3 panicoid grass species.</title>
        <authorList>
            <person name="Studer A.J."/>
            <person name="Schnable J.C."/>
            <person name="Brutnell T.P."/>
        </authorList>
    </citation>
    <scope>NUCLEOTIDE SEQUENCE [LARGE SCALE GENOMIC DNA]</scope>
    <source>
        <strain evidence="17">cv. Kellogg 1175</strain>
        <tissue evidence="16">Leaf</tissue>
    </source>
</reference>
<evidence type="ECO:0000256" key="9">
    <source>
        <dbReference type="ARBA" id="ARBA00023163"/>
    </source>
</evidence>
<feature type="compositionally biased region" description="Basic and acidic residues" evidence="13">
    <location>
        <begin position="864"/>
        <end position="879"/>
    </location>
</feature>
<evidence type="ECO:0000313" key="16">
    <source>
        <dbReference type="EMBL" id="OEL29728.1"/>
    </source>
</evidence>
<dbReference type="Proteomes" id="UP000095767">
    <property type="component" value="Unassembled WGS sequence"/>
</dbReference>
<keyword evidence="7" id="KW-0408">Iron</keyword>
<keyword evidence="10" id="KW-0539">Nucleus</keyword>